<dbReference type="InterPro" id="IPR001453">
    <property type="entry name" value="MoaB/Mog_dom"/>
</dbReference>
<dbReference type="Pfam" id="PF03453">
    <property type="entry name" value="MoeA_N"/>
    <property type="match status" value="1"/>
</dbReference>
<dbReference type="InterPro" id="IPR005111">
    <property type="entry name" value="MoeA_C_domain_IV"/>
</dbReference>
<dbReference type="SUPFAM" id="SSF63882">
    <property type="entry name" value="MoeA N-terminal region -like"/>
    <property type="match status" value="1"/>
</dbReference>
<name>A0A7G5EAK3_9SPHI</name>
<dbReference type="Gene3D" id="3.90.105.10">
    <property type="entry name" value="Molybdopterin biosynthesis moea protein, domain 2"/>
    <property type="match status" value="1"/>
</dbReference>
<dbReference type="SMART" id="SM00852">
    <property type="entry name" value="MoCF_biosynth"/>
    <property type="match status" value="1"/>
</dbReference>
<accession>A0A7G5EAK3</accession>
<evidence type="ECO:0000256" key="10">
    <source>
        <dbReference type="ARBA" id="ARBA00047317"/>
    </source>
</evidence>
<evidence type="ECO:0000256" key="2">
    <source>
        <dbReference type="ARBA" id="ARBA00002901"/>
    </source>
</evidence>
<dbReference type="Gene3D" id="2.40.340.10">
    <property type="entry name" value="MoeA, C-terminal, domain IV"/>
    <property type="match status" value="1"/>
</dbReference>
<gene>
    <name evidence="13" type="ORF">HS960_00725</name>
</gene>
<comment type="function">
    <text evidence="2 11">Catalyzes the insertion of molybdate into adenylated molybdopterin with the concomitant release of AMP.</text>
</comment>
<dbReference type="InterPro" id="IPR038987">
    <property type="entry name" value="MoeA-like"/>
</dbReference>
<dbReference type="EMBL" id="CP058555">
    <property type="protein sequence ID" value="QMV71028.1"/>
    <property type="molecule type" value="Genomic_DNA"/>
</dbReference>
<comment type="pathway">
    <text evidence="3 11">Cofactor biosynthesis; molybdopterin biosynthesis.</text>
</comment>
<evidence type="ECO:0000259" key="12">
    <source>
        <dbReference type="SMART" id="SM00852"/>
    </source>
</evidence>
<comment type="catalytic activity">
    <reaction evidence="10">
        <text>adenylyl-molybdopterin + molybdate = Mo-molybdopterin + AMP + H(+)</text>
        <dbReference type="Rhea" id="RHEA:35047"/>
        <dbReference type="ChEBI" id="CHEBI:15378"/>
        <dbReference type="ChEBI" id="CHEBI:36264"/>
        <dbReference type="ChEBI" id="CHEBI:62727"/>
        <dbReference type="ChEBI" id="CHEBI:71302"/>
        <dbReference type="ChEBI" id="CHEBI:456215"/>
        <dbReference type="EC" id="2.10.1.1"/>
    </reaction>
</comment>
<keyword evidence="14" id="KW-1185">Reference proteome</keyword>
<reference evidence="13 14" key="1">
    <citation type="journal article" date="2020" name="G3 (Bethesda)">
        <title>CeMbio - The Caenorhabditis elegans Microbiome Resource.</title>
        <authorList>
            <person name="Dirksen P."/>
            <person name="Assie A."/>
            <person name="Zimmermann J."/>
            <person name="Zhang F."/>
            <person name="Tietje A.M."/>
            <person name="Marsh S.A."/>
            <person name="Felix M.A."/>
            <person name="Shapira M."/>
            <person name="Kaleta C."/>
            <person name="Schulenburg H."/>
            <person name="Samuel B."/>
        </authorList>
    </citation>
    <scope>NUCLEOTIDE SEQUENCE [LARGE SCALE GENOMIC DNA]</scope>
    <source>
        <strain evidence="13 14">BIGb0170</strain>
    </source>
</reference>
<keyword evidence="5 11" id="KW-0500">Molybdenum</keyword>
<dbReference type="InterPro" id="IPR036135">
    <property type="entry name" value="MoeA_linker/N_sf"/>
</dbReference>
<dbReference type="InterPro" id="IPR005110">
    <property type="entry name" value="MoeA_linker/N"/>
</dbReference>
<dbReference type="AlphaFoldDB" id="A0A7G5EAK3"/>
<dbReference type="Pfam" id="PF00994">
    <property type="entry name" value="MoCF_biosynth"/>
    <property type="match status" value="1"/>
</dbReference>
<evidence type="ECO:0000256" key="11">
    <source>
        <dbReference type="RuleBase" id="RU365090"/>
    </source>
</evidence>
<dbReference type="PANTHER" id="PTHR10192:SF5">
    <property type="entry name" value="GEPHYRIN"/>
    <property type="match status" value="1"/>
</dbReference>
<dbReference type="GO" id="GO:0006777">
    <property type="term" value="P:Mo-molybdopterin cofactor biosynthetic process"/>
    <property type="evidence" value="ECO:0007669"/>
    <property type="project" value="UniProtKB-UniRule"/>
</dbReference>
<dbReference type="UniPathway" id="UPA00344"/>
<evidence type="ECO:0000256" key="4">
    <source>
        <dbReference type="ARBA" id="ARBA00010763"/>
    </source>
</evidence>
<dbReference type="FunFam" id="2.170.190.11:FF:000001">
    <property type="entry name" value="Molybdopterin molybdenumtransferase"/>
    <property type="match status" value="1"/>
</dbReference>
<keyword evidence="9 11" id="KW-0501">Molybdenum cofactor biosynthesis</keyword>
<evidence type="ECO:0000313" key="13">
    <source>
        <dbReference type="EMBL" id="QMV71028.1"/>
    </source>
</evidence>
<dbReference type="PANTHER" id="PTHR10192">
    <property type="entry name" value="MOLYBDOPTERIN BIOSYNTHESIS PROTEIN"/>
    <property type="match status" value="1"/>
</dbReference>
<dbReference type="SUPFAM" id="SSF63867">
    <property type="entry name" value="MoeA C-terminal domain-like"/>
    <property type="match status" value="1"/>
</dbReference>
<dbReference type="Proteomes" id="UP000515450">
    <property type="component" value="Chromosome"/>
</dbReference>
<evidence type="ECO:0000256" key="7">
    <source>
        <dbReference type="ARBA" id="ARBA00022723"/>
    </source>
</evidence>
<evidence type="ECO:0000256" key="3">
    <source>
        <dbReference type="ARBA" id="ARBA00005046"/>
    </source>
</evidence>
<evidence type="ECO:0000256" key="9">
    <source>
        <dbReference type="ARBA" id="ARBA00023150"/>
    </source>
</evidence>
<evidence type="ECO:0000256" key="8">
    <source>
        <dbReference type="ARBA" id="ARBA00022842"/>
    </source>
</evidence>
<organism evidence="13 14">
    <name type="scientific">Sphingobacterium paramultivorum</name>
    <dbReference type="NCBI Taxonomy" id="2886510"/>
    <lineage>
        <taxon>Bacteria</taxon>
        <taxon>Pseudomonadati</taxon>
        <taxon>Bacteroidota</taxon>
        <taxon>Sphingobacteriia</taxon>
        <taxon>Sphingobacteriales</taxon>
        <taxon>Sphingobacteriaceae</taxon>
        <taxon>Sphingobacterium</taxon>
    </lineage>
</organism>
<evidence type="ECO:0000313" key="14">
    <source>
        <dbReference type="Proteomes" id="UP000515450"/>
    </source>
</evidence>
<keyword evidence="6 11" id="KW-0808">Transferase</keyword>
<evidence type="ECO:0000256" key="1">
    <source>
        <dbReference type="ARBA" id="ARBA00001946"/>
    </source>
</evidence>
<proteinExistence type="inferred from homology"/>
<protein>
    <recommendedName>
        <fullName evidence="11">Molybdopterin molybdenumtransferase</fullName>
        <ecNumber evidence="11">2.10.1.1</ecNumber>
    </recommendedName>
</protein>
<dbReference type="Pfam" id="PF03454">
    <property type="entry name" value="MoeA_C"/>
    <property type="match status" value="1"/>
</dbReference>
<dbReference type="CDD" id="cd00887">
    <property type="entry name" value="MoeA"/>
    <property type="match status" value="1"/>
</dbReference>
<keyword evidence="8 11" id="KW-0460">Magnesium</keyword>
<comment type="similarity">
    <text evidence="4 11">Belongs to the MoeA family.</text>
</comment>
<dbReference type="GO" id="GO:0005829">
    <property type="term" value="C:cytosol"/>
    <property type="evidence" value="ECO:0007669"/>
    <property type="project" value="TreeGrafter"/>
</dbReference>
<evidence type="ECO:0000256" key="6">
    <source>
        <dbReference type="ARBA" id="ARBA00022679"/>
    </source>
</evidence>
<sequence>MCLEGQQGAKKVAEQFPEDRVVFYYEDAKYDIDTQDDYFNLPHQFISVQQAKDIIHHHLPAPKQIQLPLEEALGYTLAQTVVARQSIPAFPQSSMDGYAIRYSDKEGELPVVDKIPAGTTVEKILTEGQAMRIYTGAPLPQGADTVVMQEKVDLSDANTIQIRDEALQLGDNVRPQGSEVQADSIAMLKGTSLTPAAIGYLASIGCRDVLVTAPPRIQLILTGDELKPIGTALGYGEVYESNSYQLKAALQQQGILHVESRHVPDDRSQLQAALEHALDEADIVLLVGGVSVGDYDYVVDVAKACGIKQRFHRIRQKPGKPLFFGTQNEKLVFGLPGNPSSALTCFYLYVAPALERMMQLPQRTRSIKTHTTHAYSKKPGLTHFLKARYDGHAVEPLHAQESYRLQSYAQANCLLILEEDSNGCAAGDEVFIHLLT</sequence>
<dbReference type="InterPro" id="IPR036425">
    <property type="entry name" value="MoaB/Mog-like_dom_sf"/>
</dbReference>
<dbReference type="SUPFAM" id="SSF53218">
    <property type="entry name" value="Molybdenum cofactor biosynthesis proteins"/>
    <property type="match status" value="1"/>
</dbReference>
<dbReference type="GO" id="GO:0061599">
    <property type="term" value="F:molybdopterin molybdotransferase activity"/>
    <property type="evidence" value="ECO:0007669"/>
    <property type="project" value="UniProtKB-UniRule"/>
</dbReference>
<keyword evidence="7 11" id="KW-0479">Metal-binding</keyword>
<dbReference type="EC" id="2.10.1.1" evidence="11"/>
<dbReference type="GO" id="GO:0046872">
    <property type="term" value="F:metal ion binding"/>
    <property type="evidence" value="ECO:0007669"/>
    <property type="project" value="UniProtKB-UniRule"/>
</dbReference>
<dbReference type="NCBIfam" id="TIGR00177">
    <property type="entry name" value="molyb_syn"/>
    <property type="match status" value="1"/>
</dbReference>
<dbReference type="FunFam" id="3.40.980.10:FF:000004">
    <property type="entry name" value="Molybdopterin molybdenumtransferase"/>
    <property type="match status" value="1"/>
</dbReference>
<feature type="domain" description="MoaB/Mog" evidence="12">
    <location>
        <begin position="218"/>
        <end position="356"/>
    </location>
</feature>
<dbReference type="Gene3D" id="2.170.190.11">
    <property type="entry name" value="Molybdopterin biosynthesis moea protein, domain 3"/>
    <property type="match status" value="1"/>
</dbReference>
<dbReference type="Gene3D" id="3.40.980.10">
    <property type="entry name" value="MoaB/Mog-like domain"/>
    <property type="match status" value="1"/>
</dbReference>
<dbReference type="NCBIfam" id="NF045515">
    <property type="entry name" value="Glp_gephyrin"/>
    <property type="match status" value="1"/>
</dbReference>
<dbReference type="InterPro" id="IPR036688">
    <property type="entry name" value="MoeA_C_domain_IV_sf"/>
</dbReference>
<comment type="cofactor">
    <cofactor evidence="1 11">
        <name>Mg(2+)</name>
        <dbReference type="ChEBI" id="CHEBI:18420"/>
    </cofactor>
</comment>
<evidence type="ECO:0000256" key="5">
    <source>
        <dbReference type="ARBA" id="ARBA00022505"/>
    </source>
</evidence>